<comment type="subcellular location">
    <subcellularLocation>
        <location evidence="1">Membrane</location>
        <topology evidence="1">Multi-pass membrane protein</topology>
    </subcellularLocation>
</comment>
<keyword evidence="7" id="KW-1185">Reference proteome</keyword>
<feature type="transmembrane region" description="Helical" evidence="5">
    <location>
        <begin position="32"/>
        <end position="50"/>
    </location>
</feature>
<feature type="transmembrane region" description="Helical" evidence="5">
    <location>
        <begin position="217"/>
        <end position="237"/>
    </location>
</feature>
<gene>
    <name evidence="6" type="ORF">LY89DRAFT_563938</name>
</gene>
<reference evidence="6 7" key="1">
    <citation type="submission" date="2015-10" db="EMBL/GenBank/DDBJ databases">
        <title>Full genome of DAOMC 229536 Phialocephala scopiformis, a fungal endophyte of spruce producing the potent anti-insectan compound rugulosin.</title>
        <authorList>
            <consortium name="DOE Joint Genome Institute"/>
            <person name="Walker A.K."/>
            <person name="Frasz S.L."/>
            <person name="Seifert K.A."/>
            <person name="Miller J.D."/>
            <person name="Mondo S.J."/>
            <person name="Labutti K."/>
            <person name="Lipzen A."/>
            <person name="Dockter R."/>
            <person name="Kennedy M."/>
            <person name="Grigoriev I.V."/>
            <person name="Spatafora J.W."/>
        </authorList>
    </citation>
    <scope>NUCLEOTIDE SEQUENCE [LARGE SCALE GENOMIC DNA]</scope>
    <source>
        <strain evidence="6 7">CBS 120377</strain>
    </source>
</reference>
<feature type="transmembrane region" description="Helical" evidence="5">
    <location>
        <begin position="145"/>
        <end position="164"/>
    </location>
</feature>
<dbReference type="Proteomes" id="UP000070700">
    <property type="component" value="Unassembled WGS sequence"/>
</dbReference>
<dbReference type="GO" id="GO:0016020">
    <property type="term" value="C:membrane"/>
    <property type="evidence" value="ECO:0007669"/>
    <property type="project" value="UniProtKB-SubCell"/>
</dbReference>
<feature type="transmembrane region" description="Helical" evidence="5">
    <location>
        <begin position="184"/>
        <end position="205"/>
    </location>
</feature>
<dbReference type="RefSeq" id="XP_018069482.1">
    <property type="nucleotide sequence ID" value="XM_018208505.1"/>
</dbReference>
<feature type="non-terminal residue" evidence="6">
    <location>
        <position position="1"/>
    </location>
</feature>
<evidence type="ECO:0000256" key="1">
    <source>
        <dbReference type="ARBA" id="ARBA00004141"/>
    </source>
</evidence>
<dbReference type="FunCoup" id="A0A194X5Q4">
    <property type="interactions" value="39"/>
</dbReference>
<sequence>RYDPSIVAAVISMICFLVSTCVHIFQASKYRTYYFIPFIVGGLLDTTGFLGRILAHSHPYDLNIYVVQTIFILLAPALFAASIYMTLERIILFTRGEKIAPIPARWLSKIFVCGDAILLMVQAAGGGLMVTKSMLLGEHLVVTGLLLQIICFGIFVVTSGIFHYRMVRLPFAISPDPNWQKFMYTLYVASSLIFIRSIFRVIEFLGGNDGVLMRHEISLYIVDGVMMLAVMASFNAFHPGK</sequence>
<proteinExistence type="predicted"/>
<evidence type="ECO:0000313" key="7">
    <source>
        <dbReference type="Proteomes" id="UP000070700"/>
    </source>
</evidence>
<dbReference type="EMBL" id="KQ947418">
    <property type="protein sequence ID" value="KUJ15127.1"/>
    <property type="molecule type" value="Genomic_DNA"/>
</dbReference>
<feature type="transmembrane region" description="Helical" evidence="5">
    <location>
        <begin position="106"/>
        <end position="125"/>
    </location>
</feature>
<dbReference type="PANTHER" id="PTHR31465:SF1">
    <property type="entry name" value="PROTEIN RTA1-RELATED"/>
    <property type="match status" value="1"/>
</dbReference>
<dbReference type="InParanoid" id="A0A194X5Q4"/>
<dbReference type="KEGG" id="psco:LY89DRAFT_563938"/>
<feature type="transmembrane region" description="Helical" evidence="5">
    <location>
        <begin position="62"/>
        <end position="85"/>
    </location>
</feature>
<evidence type="ECO:0000256" key="4">
    <source>
        <dbReference type="ARBA" id="ARBA00023136"/>
    </source>
</evidence>
<feature type="transmembrane region" description="Helical" evidence="5">
    <location>
        <begin position="6"/>
        <end position="25"/>
    </location>
</feature>
<keyword evidence="3 5" id="KW-1133">Transmembrane helix</keyword>
<accession>A0A194X5Q4</accession>
<keyword evidence="2 5" id="KW-0812">Transmembrane</keyword>
<dbReference type="GeneID" id="28818231"/>
<feature type="non-terminal residue" evidence="6">
    <location>
        <position position="241"/>
    </location>
</feature>
<dbReference type="OrthoDB" id="3358017at2759"/>
<organism evidence="6 7">
    <name type="scientific">Mollisia scopiformis</name>
    <name type="common">Conifer needle endophyte fungus</name>
    <name type="synonym">Phialocephala scopiformis</name>
    <dbReference type="NCBI Taxonomy" id="149040"/>
    <lineage>
        <taxon>Eukaryota</taxon>
        <taxon>Fungi</taxon>
        <taxon>Dikarya</taxon>
        <taxon>Ascomycota</taxon>
        <taxon>Pezizomycotina</taxon>
        <taxon>Leotiomycetes</taxon>
        <taxon>Helotiales</taxon>
        <taxon>Mollisiaceae</taxon>
        <taxon>Mollisia</taxon>
    </lineage>
</organism>
<evidence type="ECO:0000256" key="2">
    <source>
        <dbReference type="ARBA" id="ARBA00022692"/>
    </source>
</evidence>
<evidence type="ECO:0000256" key="5">
    <source>
        <dbReference type="SAM" id="Phobius"/>
    </source>
</evidence>
<evidence type="ECO:0000256" key="3">
    <source>
        <dbReference type="ARBA" id="ARBA00022989"/>
    </source>
</evidence>
<dbReference type="InterPro" id="IPR007568">
    <property type="entry name" value="RTA1"/>
</dbReference>
<protein>
    <submittedName>
        <fullName evidence="6">RTA1 like protein</fullName>
    </submittedName>
</protein>
<name>A0A194X5Q4_MOLSC</name>
<keyword evidence="4 5" id="KW-0472">Membrane</keyword>
<dbReference type="AlphaFoldDB" id="A0A194X5Q4"/>
<evidence type="ECO:0000313" key="6">
    <source>
        <dbReference type="EMBL" id="KUJ15127.1"/>
    </source>
</evidence>
<dbReference type="PANTHER" id="PTHR31465">
    <property type="entry name" value="PROTEIN RTA1-RELATED"/>
    <property type="match status" value="1"/>
</dbReference>
<dbReference type="Pfam" id="PF04479">
    <property type="entry name" value="RTA1"/>
    <property type="match status" value="1"/>
</dbReference>